<protein>
    <submittedName>
        <fullName evidence="1">Uncharacterized protein</fullName>
    </submittedName>
</protein>
<organism evidence="1 2">
    <name type="scientific">Zarea fungicola</name>
    <dbReference type="NCBI Taxonomy" id="93591"/>
    <lineage>
        <taxon>Eukaryota</taxon>
        <taxon>Fungi</taxon>
        <taxon>Dikarya</taxon>
        <taxon>Ascomycota</taxon>
        <taxon>Pezizomycotina</taxon>
        <taxon>Sordariomycetes</taxon>
        <taxon>Hypocreomycetidae</taxon>
        <taxon>Hypocreales</taxon>
        <taxon>Cordycipitaceae</taxon>
        <taxon>Zarea</taxon>
    </lineage>
</organism>
<proteinExistence type="predicted"/>
<evidence type="ECO:0000313" key="1">
    <source>
        <dbReference type="EMBL" id="KAJ2967922.1"/>
    </source>
</evidence>
<reference evidence="1" key="1">
    <citation type="submission" date="2022-08" db="EMBL/GenBank/DDBJ databases">
        <title>Genome Sequence of Lecanicillium fungicola.</title>
        <authorList>
            <person name="Buettner E."/>
        </authorList>
    </citation>
    <scope>NUCLEOTIDE SEQUENCE</scope>
    <source>
        <strain evidence="1">Babe33</strain>
    </source>
</reference>
<comment type="caution">
    <text evidence="1">The sequence shown here is derived from an EMBL/GenBank/DDBJ whole genome shotgun (WGS) entry which is preliminary data.</text>
</comment>
<keyword evidence="2" id="KW-1185">Reference proteome</keyword>
<dbReference type="Proteomes" id="UP001143910">
    <property type="component" value="Unassembled WGS sequence"/>
</dbReference>
<gene>
    <name evidence="1" type="ORF">NQ176_g9434</name>
</gene>
<sequence>MQPTIFVTGGAGYVGGDFLSLVQEKHSTYRVRALVRSQQQALLLKAQFPEVECVYGEGAVRERLVAEGRLADVVIQVASTDDEDLSFALLEGVAQHPGATYLHVSGIATLIDPSIPYGELDPKVFSDVAQTEELLHLPHDRLHASIEQDIIAKAEASGTKVAIVSLPRMYGKGRGKLTGESKVIEPYLRGVEARGRGFMAGAGRCVTSHAHVQDASSALMMLVEEALQGTSSKADWGRNGYYFVESGEGSFEKFATLVSRELERQKFIASTKVESLDDKDVAQVWEWGPKFWGSSSRSQADRLRGLGWQPSGIKEEETIGETIRSILGTRNAAE</sequence>
<name>A0ACC1MMM0_9HYPO</name>
<accession>A0ACC1MMM0</accession>
<dbReference type="EMBL" id="JANJQO010002151">
    <property type="protein sequence ID" value="KAJ2967922.1"/>
    <property type="molecule type" value="Genomic_DNA"/>
</dbReference>
<evidence type="ECO:0000313" key="2">
    <source>
        <dbReference type="Proteomes" id="UP001143910"/>
    </source>
</evidence>